<dbReference type="GO" id="GO:0009231">
    <property type="term" value="P:riboflavin biosynthetic process"/>
    <property type="evidence" value="ECO:0007669"/>
    <property type="project" value="InterPro"/>
</dbReference>
<comment type="pathway">
    <text evidence="3 15">Cofactor biosynthesis; FMN biosynthesis; FMN from riboflavin (ATP route): step 1/1.</text>
</comment>
<keyword evidence="5 15" id="KW-0288">FMN</keyword>
<dbReference type="GO" id="GO:0008531">
    <property type="term" value="F:riboflavin kinase activity"/>
    <property type="evidence" value="ECO:0007669"/>
    <property type="project" value="UniProtKB-UniRule"/>
</dbReference>
<dbReference type="InterPro" id="IPR023465">
    <property type="entry name" value="Riboflavin_kinase_dom_sf"/>
</dbReference>
<name>A0A4R9GJ70_9LEPT</name>
<gene>
    <name evidence="17" type="ORF">EHO60_08055</name>
</gene>
<evidence type="ECO:0000313" key="17">
    <source>
        <dbReference type="EMBL" id="TGK12206.1"/>
    </source>
</evidence>
<dbReference type="InterPro" id="IPR023468">
    <property type="entry name" value="Riboflavin_kinase"/>
</dbReference>
<evidence type="ECO:0000256" key="8">
    <source>
        <dbReference type="ARBA" id="ARBA00022741"/>
    </source>
</evidence>
<dbReference type="Gene3D" id="2.40.30.30">
    <property type="entry name" value="Riboflavin kinase-like"/>
    <property type="match status" value="1"/>
</dbReference>
<evidence type="ECO:0000259" key="16">
    <source>
        <dbReference type="SMART" id="SM00904"/>
    </source>
</evidence>
<comment type="pathway">
    <text evidence="2 15">Cofactor biosynthesis; FAD biosynthesis; FAD from FMN: step 1/1.</text>
</comment>
<evidence type="ECO:0000256" key="3">
    <source>
        <dbReference type="ARBA" id="ARBA00005201"/>
    </source>
</evidence>
<dbReference type="EMBL" id="RQET01000004">
    <property type="protein sequence ID" value="TGK12206.1"/>
    <property type="molecule type" value="Genomic_DNA"/>
</dbReference>
<comment type="function">
    <text evidence="1">Catalyzes the phosphorylation of riboflavin to FMN followed by the adenylation of FMN to FAD.</text>
</comment>
<dbReference type="SMART" id="SM00904">
    <property type="entry name" value="Flavokinase"/>
    <property type="match status" value="1"/>
</dbReference>
<evidence type="ECO:0000256" key="11">
    <source>
        <dbReference type="ARBA" id="ARBA00022840"/>
    </source>
</evidence>
<keyword evidence="8 15" id="KW-0547">Nucleotide-binding</keyword>
<dbReference type="PANTHER" id="PTHR22749:SF6">
    <property type="entry name" value="RIBOFLAVIN KINASE"/>
    <property type="match status" value="1"/>
</dbReference>
<dbReference type="EC" id="2.7.7.2" evidence="15"/>
<evidence type="ECO:0000256" key="10">
    <source>
        <dbReference type="ARBA" id="ARBA00022827"/>
    </source>
</evidence>
<dbReference type="SUPFAM" id="SSF82114">
    <property type="entry name" value="Riboflavin kinase-like"/>
    <property type="match status" value="1"/>
</dbReference>
<keyword evidence="12" id="KW-0511">Multifunctional enzyme</keyword>
<dbReference type="AlphaFoldDB" id="A0A4R9GJ70"/>
<dbReference type="InterPro" id="IPR015865">
    <property type="entry name" value="Riboflavin_kinase_bac/euk"/>
</dbReference>
<evidence type="ECO:0000256" key="4">
    <source>
        <dbReference type="ARBA" id="ARBA00022630"/>
    </source>
</evidence>
<dbReference type="NCBIfam" id="TIGR00083">
    <property type="entry name" value="ribF"/>
    <property type="match status" value="1"/>
</dbReference>
<evidence type="ECO:0000313" key="18">
    <source>
        <dbReference type="Proteomes" id="UP000298458"/>
    </source>
</evidence>
<dbReference type="SUPFAM" id="SSF52374">
    <property type="entry name" value="Nucleotidylyl transferase"/>
    <property type="match status" value="1"/>
</dbReference>
<dbReference type="InterPro" id="IPR014729">
    <property type="entry name" value="Rossmann-like_a/b/a_fold"/>
</dbReference>
<dbReference type="GO" id="GO:0009398">
    <property type="term" value="P:FMN biosynthetic process"/>
    <property type="evidence" value="ECO:0007669"/>
    <property type="project" value="UniProtKB-UniRule"/>
</dbReference>
<dbReference type="OrthoDB" id="9803667at2"/>
<dbReference type="PANTHER" id="PTHR22749">
    <property type="entry name" value="RIBOFLAVIN KINASE/FMN ADENYLYLTRANSFERASE"/>
    <property type="match status" value="1"/>
</dbReference>
<dbReference type="GO" id="GO:0006747">
    <property type="term" value="P:FAD biosynthetic process"/>
    <property type="evidence" value="ECO:0007669"/>
    <property type="project" value="UniProtKB-UniRule"/>
</dbReference>
<evidence type="ECO:0000256" key="12">
    <source>
        <dbReference type="ARBA" id="ARBA00023268"/>
    </source>
</evidence>
<comment type="caution">
    <text evidence="17">The sequence shown here is derived from an EMBL/GenBank/DDBJ whole genome shotgun (WGS) entry which is preliminary data.</text>
</comment>
<comment type="catalytic activity">
    <reaction evidence="13 15">
        <text>riboflavin + ATP = FMN + ADP + H(+)</text>
        <dbReference type="Rhea" id="RHEA:14357"/>
        <dbReference type="ChEBI" id="CHEBI:15378"/>
        <dbReference type="ChEBI" id="CHEBI:30616"/>
        <dbReference type="ChEBI" id="CHEBI:57986"/>
        <dbReference type="ChEBI" id="CHEBI:58210"/>
        <dbReference type="ChEBI" id="CHEBI:456216"/>
        <dbReference type="EC" id="2.7.1.26"/>
    </reaction>
</comment>
<protein>
    <recommendedName>
        <fullName evidence="15">Riboflavin biosynthesis protein</fullName>
    </recommendedName>
    <domain>
        <recommendedName>
            <fullName evidence="15">Riboflavin kinase</fullName>
            <ecNumber evidence="15">2.7.1.26</ecNumber>
        </recommendedName>
        <alternativeName>
            <fullName evidence="15">Flavokinase</fullName>
        </alternativeName>
    </domain>
    <domain>
        <recommendedName>
            <fullName evidence="15">FMN adenylyltransferase</fullName>
            <ecNumber evidence="15">2.7.7.2</ecNumber>
        </recommendedName>
        <alternativeName>
            <fullName evidence="15">FAD pyrophosphorylase</fullName>
        </alternativeName>
        <alternativeName>
            <fullName evidence="15">FAD synthase</fullName>
        </alternativeName>
    </domain>
</protein>
<comment type="catalytic activity">
    <reaction evidence="14 15">
        <text>FMN + ATP + H(+) = FAD + diphosphate</text>
        <dbReference type="Rhea" id="RHEA:17237"/>
        <dbReference type="ChEBI" id="CHEBI:15378"/>
        <dbReference type="ChEBI" id="CHEBI:30616"/>
        <dbReference type="ChEBI" id="CHEBI:33019"/>
        <dbReference type="ChEBI" id="CHEBI:57692"/>
        <dbReference type="ChEBI" id="CHEBI:58210"/>
        <dbReference type="EC" id="2.7.7.2"/>
    </reaction>
</comment>
<evidence type="ECO:0000256" key="5">
    <source>
        <dbReference type="ARBA" id="ARBA00022643"/>
    </source>
</evidence>
<evidence type="ECO:0000256" key="2">
    <source>
        <dbReference type="ARBA" id="ARBA00004726"/>
    </source>
</evidence>
<dbReference type="RefSeq" id="WP_135767610.1">
    <property type="nucleotide sequence ID" value="NZ_RQET01000004.1"/>
</dbReference>
<dbReference type="EC" id="2.7.1.26" evidence="15"/>
<evidence type="ECO:0000256" key="13">
    <source>
        <dbReference type="ARBA" id="ARBA00047880"/>
    </source>
</evidence>
<dbReference type="InterPro" id="IPR002606">
    <property type="entry name" value="Riboflavin_kinase_bac"/>
</dbReference>
<evidence type="ECO:0000256" key="14">
    <source>
        <dbReference type="ARBA" id="ARBA00049494"/>
    </source>
</evidence>
<dbReference type="FunFam" id="2.40.30.30:FF:000003">
    <property type="entry name" value="Riboflavin biosynthesis protein"/>
    <property type="match status" value="1"/>
</dbReference>
<dbReference type="CDD" id="cd02064">
    <property type="entry name" value="FAD_synthetase_N"/>
    <property type="match status" value="1"/>
</dbReference>
<evidence type="ECO:0000256" key="7">
    <source>
        <dbReference type="ARBA" id="ARBA00022695"/>
    </source>
</evidence>
<dbReference type="UniPathway" id="UPA00277">
    <property type="reaction ID" value="UER00407"/>
</dbReference>
<evidence type="ECO:0000256" key="15">
    <source>
        <dbReference type="PIRNR" id="PIRNR004491"/>
    </source>
</evidence>
<keyword evidence="9 15" id="KW-0418">Kinase</keyword>
<keyword evidence="7 15" id="KW-0548">Nucleotidyltransferase</keyword>
<dbReference type="Proteomes" id="UP000298458">
    <property type="component" value="Unassembled WGS sequence"/>
</dbReference>
<sequence>MKILRNLERLGETIGTSTVLTLGNFDGIHLGHQALLERIKEISLETGLPSVAITYYPNPALVLGKDKDLGSLTTQADKEALIESFGIDWLVIVPFTMELASMEAEDFLHNILIGELNAKKILIGFNHCFGKGRRGNYELLQQYSSKYGYELEKLEPVYLDNTKLSSSYIRSLIREGEVSKAEECLGREFSITGEVVEGHKRGRTIGFPTANVKPSPELILPGIGVYAGKTEIGGKYYDSMINIGNNPTFGDEQLSLESHIFDFSGDLYGKTVRVLFSERIRSEIKFSGVEALIAQLKQDERISREILADR</sequence>
<comment type="similarity">
    <text evidence="15">Belongs to the ribF family.</text>
</comment>
<dbReference type="GO" id="GO:0005524">
    <property type="term" value="F:ATP binding"/>
    <property type="evidence" value="ECO:0007669"/>
    <property type="project" value="UniProtKB-UniRule"/>
</dbReference>
<evidence type="ECO:0000256" key="9">
    <source>
        <dbReference type="ARBA" id="ARBA00022777"/>
    </source>
</evidence>
<evidence type="ECO:0000256" key="1">
    <source>
        <dbReference type="ARBA" id="ARBA00002121"/>
    </source>
</evidence>
<evidence type="ECO:0000256" key="6">
    <source>
        <dbReference type="ARBA" id="ARBA00022679"/>
    </source>
</evidence>
<keyword evidence="6 15" id="KW-0808">Transferase</keyword>
<dbReference type="NCBIfam" id="NF004160">
    <property type="entry name" value="PRK05627.1-3"/>
    <property type="match status" value="1"/>
</dbReference>
<dbReference type="Pfam" id="PF01687">
    <property type="entry name" value="Flavokinase"/>
    <property type="match status" value="1"/>
</dbReference>
<keyword evidence="10 15" id="KW-0274">FAD</keyword>
<dbReference type="UniPathway" id="UPA00276">
    <property type="reaction ID" value="UER00406"/>
</dbReference>
<organism evidence="17 18">
    <name type="scientific">Leptospira fletcheri</name>
    <dbReference type="NCBI Taxonomy" id="2484981"/>
    <lineage>
        <taxon>Bacteria</taxon>
        <taxon>Pseudomonadati</taxon>
        <taxon>Spirochaetota</taxon>
        <taxon>Spirochaetia</taxon>
        <taxon>Leptospirales</taxon>
        <taxon>Leptospiraceae</taxon>
        <taxon>Leptospira</taxon>
    </lineage>
</organism>
<proteinExistence type="inferred from homology"/>
<accession>A0A4R9GJ70</accession>
<dbReference type="Pfam" id="PF06574">
    <property type="entry name" value="FAD_syn"/>
    <property type="match status" value="1"/>
</dbReference>
<dbReference type="NCBIfam" id="NF004162">
    <property type="entry name" value="PRK05627.1-5"/>
    <property type="match status" value="1"/>
</dbReference>
<keyword evidence="18" id="KW-1185">Reference proteome</keyword>
<dbReference type="FunFam" id="3.40.50.620:FF:000021">
    <property type="entry name" value="Riboflavin biosynthesis protein"/>
    <property type="match status" value="1"/>
</dbReference>
<feature type="domain" description="Riboflavin kinase" evidence="16">
    <location>
        <begin position="184"/>
        <end position="308"/>
    </location>
</feature>
<dbReference type="GO" id="GO:0003919">
    <property type="term" value="F:FMN adenylyltransferase activity"/>
    <property type="evidence" value="ECO:0007669"/>
    <property type="project" value="UniProtKB-UniRule"/>
</dbReference>
<keyword evidence="4 15" id="KW-0285">Flavoprotein</keyword>
<dbReference type="PIRSF" id="PIRSF004491">
    <property type="entry name" value="FAD_Synth"/>
    <property type="match status" value="1"/>
</dbReference>
<keyword evidence="11 15" id="KW-0067">ATP-binding</keyword>
<dbReference type="InterPro" id="IPR015864">
    <property type="entry name" value="FAD_synthase"/>
</dbReference>
<dbReference type="Gene3D" id="3.40.50.620">
    <property type="entry name" value="HUPs"/>
    <property type="match status" value="1"/>
</dbReference>
<reference evidence="17" key="1">
    <citation type="journal article" date="2019" name="PLoS Negl. Trop. Dis.">
        <title>Revisiting the worldwide diversity of Leptospira species in the environment.</title>
        <authorList>
            <person name="Vincent A.T."/>
            <person name="Schiettekatte O."/>
            <person name="Bourhy P."/>
            <person name="Veyrier F.J."/>
            <person name="Picardeau M."/>
        </authorList>
    </citation>
    <scope>NUCLEOTIDE SEQUENCE [LARGE SCALE GENOMIC DNA]</scope>
    <source>
        <strain evidence="17">SSW15</strain>
    </source>
</reference>